<accession>A0AAW1PTK8</accession>
<feature type="domain" description="R3H-associated N-terminal" evidence="1">
    <location>
        <begin position="7"/>
        <end position="123"/>
    </location>
</feature>
<proteinExistence type="predicted"/>
<dbReference type="InterPro" id="IPR039629">
    <property type="entry name" value="R3HDM4"/>
</dbReference>
<comment type="caution">
    <text evidence="2">The sequence shown here is derived from an EMBL/GenBank/DDBJ whole genome shotgun (WGS) entry which is preliminary data.</text>
</comment>
<dbReference type="InterPro" id="IPR025952">
    <property type="entry name" value="R3H-assoc_dom"/>
</dbReference>
<protein>
    <recommendedName>
        <fullName evidence="1">R3H-associated N-terminal domain-containing protein</fullName>
    </recommendedName>
</protein>
<dbReference type="Proteomes" id="UP001489004">
    <property type="component" value="Unassembled WGS sequence"/>
</dbReference>
<reference evidence="2 3" key="1">
    <citation type="journal article" date="2024" name="Nat. Commun.">
        <title>Phylogenomics reveals the evolutionary origins of lichenization in chlorophyte algae.</title>
        <authorList>
            <person name="Puginier C."/>
            <person name="Libourel C."/>
            <person name="Otte J."/>
            <person name="Skaloud P."/>
            <person name="Haon M."/>
            <person name="Grisel S."/>
            <person name="Petersen M."/>
            <person name="Berrin J.G."/>
            <person name="Delaux P.M."/>
            <person name="Dal Grande F."/>
            <person name="Keller J."/>
        </authorList>
    </citation>
    <scope>NUCLEOTIDE SEQUENCE [LARGE SCALE GENOMIC DNA]</scope>
    <source>
        <strain evidence="2 3">SAG 2043</strain>
    </source>
</reference>
<dbReference type="PANTHER" id="PTHR32019">
    <property type="entry name" value="R3H DOMAIN-CONTAINING PROTEIN 4"/>
    <property type="match status" value="1"/>
</dbReference>
<dbReference type="EMBL" id="JALJOR010000009">
    <property type="protein sequence ID" value="KAK9811489.1"/>
    <property type="molecule type" value="Genomic_DNA"/>
</dbReference>
<dbReference type="SUPFAM" id="SSF82708">
    <property type="entry name" value="R3H domain"/>
    <property type="match status" value="1"/>
</dbReference>
<dbReference type="GO" id="GO:0003676">
    <property type="term" value="F:nucleic acid binding"/>
    <property type="evidence" value="ECO:0007669"/>
    <property type="project" value="InterPro"/>
</dbReference>
<dbReference type="PANTHER" id="PTHR32019:SF2">
    <property type="entry name" value="R3H DOMAIN-CONTAINING PROTEIN 4"/>
    <property type="match status" value="1"/>
</dbReference>
<gene>
    <name evidence="2" type="ORF">WJX72_004757</name>
</gene>
<evidence type="ECO:0000313" key="3">
    <source>
        <dbReference type="Proteomes" id="UP001489004"/>
    </source>
</evidence>
<evidence type="ECO:0000259" key="1">
    <source>
        <dbReference type="Pfam" id="PF13902"/>
    </source>
</evidence>
<keyword evidence="3" id="KW-1185">Reference proteome</keyword>
<dbReference type="InterPro" id="IPR036867">
    <property type="entry name" value="R3H_dom_sf"/>
</dbReference>
<evidence type="ECO:0000313" key="2">
    <source>
        <dbReference type="EMBL" id="KAK9811489.1"/>
    </source>
</evidence>
<sequence>MEAVLRVGRERRRRFLNDKLLRDMAGALTAPDMEALFKPVPFGETHTTPLTEAAAPENQAIWDLFRNIDMDRQQKVLQKWEAHIQASRQSEAPAGPPPRTSAALTALKCWAGIQRKARDALKKACAINVDDMEQLVLAFLEEGDSEGELVLELTNGFQRLQAHGLAEFHNLVCNSREGADGAVRVTSMRFRRGVDCHGPPEITCADILLALEEHPTGGVNPEVLRKYVAAHLHGQDSSSDASFVVV</sequence>
<dbReference type="Pfam" id="PF13902">
    <property type="entry name" value="R3H-assoc"/>
    <property type="match status" value="1"/>
</dbReference>
<dbReference type="AlphaFoldDB" id="A0AAW1PTK8"/>
<organism evidence="2 3">
    <name type="scientific">[Myrmecia] bisecta</name>
    <dbReference type="NCBI Taxonomy" id="41462"/>
    <lineage>
        <taxon>Eukaryota</taxon>
        <taxon>Viridiplantae</taxon>
        <taxon>Chlorophyta</taxon>
        <taxon>core chlorophytes</taxon>
        <taxon>Trebouxiophyceae</taxon>
        <taxon>Trebouxiales</taxon>
        <taxon>Trebouxiaceae</taxon>
        <taxon>Myrmecia</taxon>
    </lineage>
</organism>
<name>A0AAW1PTK8_9CHLO</name>